<dbReference type="RefSeq" id="WP_059210642.1">
    <property type="nucleotide sequence ID" value="NZ_KQ948674.1"/>
</dbReference>
<sequence length="428" mass="45531">MDDRPAAEHLARALRELKAKAGSPSYDTIAAWGQRQNPAVNLSKSKLSPWFNGISVPADGRPFTTLVELLEARALQKSRTPKRGVPAWRTMRDAADQERRRAASGGSAPAPGAIPSARGAAEAPPPAAGDADKAGRLLRLLPPDGLWQSWLRKAETMFRVPLDVSNAVCDALPALEDDQFTYVDPELQPAHEAMLAGLRALCLELNGMTDISDEGPQVLEISHPGTAVERNDLNRQACTARDRFLSVYWQLVNLLNGRGIASPKDIPESPPGLGSGPLDITVELQAGYTMAHGGVALLPIEVAGKVSSEAFSGPYFFGVRAANRGPIGVQIATVGIDIDCGGEIQLPYLFPALGPDGKQLEFDLGSYAGGHAVANAAELGHSFRMIAEKGGTPQRVRAFARAGSGTLFHGSWIPAPDLLPFLTTVFTE</sequence>
<evidence type="ECO:0000256" key="1">
    <source>
        <dbReference type="SAM" id="MobiDB-lite"/>
    </source>
</evidence>
<comment type="caution">
    <text evidence="2">The sequence shown here is derived from an EMBL/GenBank/DDBJ whole genome shotgun (WGS) entry which is preliminary data.</text>
</comment>
<accession>A0A101RNG0</accession>
<name>A0A101RNG0_9ACTN</name>
<organism evidence="2 3">
    <name type="scientific">Streptomyces canus</name>
    <dbReference type="NCBI Taxonomy" id="58343"/>
    <lineage>
        <taxon>Bacteria</taxon>
        <taxon>Bacillati</taxon>
        <taxon>Actinomycetota</taxon>
        <taxon>Actinomycetes</taxon>
        <taxon>Kitasatosporales</taxon>
        <taxon>Streptomycetaceae</taxon>
        <taxon>Streptomyces</taxon>
        <taxon>Streptomyces aurantiacus group</taxon>
    </lineage>
</organism>
<dbReference type="AlphaFoldDB" id="A0A101RNG0"/>
<evidence type="ECO:0000313" key="2">
    <source>
        <dbReference type="EMBL" id="KUN58880.1"/>
    </source>
</evidence>
<feature type="compositionally biased region" description="Low complexity" evidence="1">
    <location>
        <begin position="103"/>
        <end position="122"/>
    </location>
</feature>
<proteinExistence type="predicted"/>
<reference evidence="2 3" key="1">
    <citation type="submission" date="2015-10" db="EMBL/GenBank/DDBJ databases">
        <title>Draft genome sequence of Streptomyces canus DSM 40017, type strain for the species Streptomyces canus.</title>
        <authorList>
            <person name="Ruckert C."/>
            <person name="Winkler A."/>
            <person name="Kalinowski J."/>
            <person name="Kampfer P."/>
            <person name="Glaeser S."/>
        </authorList>
    </citation>
    <scope>NUCLEOTIDE SEQUENCE [LARGE SCALE GENOMIC DNA]</scope>
    <source>
        <strain evidence="2 3">DSM 40017</strain>
    </source>
</reference>
<gene>
    <name evidence="2" type="ORF">AQJ46_42160</name>
</gene>
<dbReference type="EMBL" id="LMWU01000055">
    <property type="protein sequence ID" value="KUN58880.1"/>
    <property type="molecule type" value="Genomic_DNA"/>
</dbReference>
<dbReference type="Proteomes" id="UP000053669">
    <property type="component" value="Unassembled WGS sequence"/>
</dbReference>
<feature type="compositionally biased region" description="Basic and acidic residues" evidence="1">
    <location>
        <begin position="90"/>
        <end position="101"/>
    </location>
</feature>
<protein>
    <submittedName>
        <fullName evidence="2">Uncharacterized protein</fullName>
    </submittedName>
</protein>
<feature type="region of interest" description="Disordered" evidence="1">
    <location>
        <begin position="78"/>
        <end position="131"/>
    </location>
</feature>
<evidence type="ECO:0000313" key="3">
    <source>
        <dbReference type="Proteomes" id="UP000053669"/>
    </source>
</evidence>